<dbReference type="EMBL" id="FP929064">
    <property type="protein sequence ID" value="CCT61067.1"/>
    <property type="molecule type" value="Genomic_DNA"/>
</dbReference>
<proteinExistence type="predicted"/>
<keyword evidence="2" id="KW-1185">Reference proteome</keyword>
<dbReference type="Proteomes" id="UP000002668">
    <property type="component" value="Genome"/>
</dbReference>
<accession>M1ZIJ9</accession>
<name>M1ZIJ9_LEPMJ</name>
<dbReference type="VEuPathDB" id="FungiDB:Lema_P124710.1"/>
<gene>
    <name evidence="1" type="ORF">Lema_P124710.1</name>
</gene>
<evidence type="ECO:0000313" key="1">
    <source>
        <dbReference type="EMBL" id="CCT61067.1"/>
    </source>
</evidence>
<organism evidence="1 2">
    <name type="scientific">Leptosphaeria maculans (strain JN3 / isolate v23.1.3 / race Av1-4-5-6-7-8)</name>
    <name type="common">Blackleg fungus</name>
    <name type="synonym">Phoma lingam</name>
    <dbReference type="NCBI Taxonomy" id="985895"/>
    <lineage>
        <taxon>Eukaryota</taxon>
        <taxon>Fungi</taxon>
        <taxon>Dikarya</taxon>
        <taxon>Ascomycota</taxon>
        <taxon>Pezizomycotina</taxon>
        <taxon>Dothideomycetes</taxon>
        <taxon>Pleosporomycetidae</taxon>
        <taxon>Pleosporales</taxon>
        <taxon>Pleosporineae</taxon>
        <taxon>Leptosphaeriaceae</taxon>
        <taxon>Plenodomus</taxon>
        <taxon>Plenodomus lingam/Leptosphaeria maculans species complex</taxon>
    </lineage>
</organism>
<protein>
    <submittedName>
        <fullName evidence="1">Uncharacterized protein</fullName>
    </submittedName>
</protein>
<dbReference type="AlphaFoldDB" id="M1ZIJ9"/>
<evidence type="ECO:0000313" key="2">
    <source>
        <dbReference type="Proteomes" id="UP000002668"/>
    </source>
</evidence>
<dbReference type="InParanoid" id="M1ZIJ9"/>
<sequence length="115" mass="12582">MYYNIARGVSAASETGARRPCRQGATERAASQVRSLFLVTTPRQIWPSGSGPRLPLIFTLTDSQLVFSDSVYGIGIMRRMMKLIGVGCWVLVVLEGQKALIIRIGVGELRLNTQG</sequence>
<reference evidence="1 2" key="1">
    <citation type="journal article" date="2011" name="Nat. Commun.">
        <title>Effector diversification within compartments of the Leptosphaeria maculans genome affected by Repeat-Induced Point mutations.</title>
        <authorList>
            <person name="Rouxel T."/>
            <person name="Grandaubert J."/>
            <person name="Hane J.K."/>
            <person name="Hoede C."/>
            <person name="van de Wouw A.P."/>
            <person name="Couloux A."/>
            <person name="Dominguez V."/>
            <person name="Anthouard V."/>
            <person name="Bally P."/>
            <person name="Bourras S."/>
            <person name="Cozijnsen A.J."/>
            <person name="Ciuffetti L.M."/>
            <person name="Degrave A."/>
            <person name="Dilmaghani A."/>
            <person name="Duret L."/>
            <person name="Fudal I."/>
            <person name="Goodwin S.B."/>
            <person name="Gout L."/>
            <person name="Glaser N."/>
            <person name="Linglin J."/>
            <person name="Kema G.H.J."/>
            <person name="Lapalu N."/>
            <person name="Lawrence C.B."/>
            <person name="May K."/>
            <person name="Meyer M."/>
            <person name="Ollivier B."/>
            <person name="Poulain J."/>
            <person name="Schoch C.L."/>
            <person name="Simon A."/>
            <person name="Spatafora J.W."/>
            <person name="Stachowiak A."/>
            <person name="Turgeon B.G."/>
            <person name="Tyler B.M."/>
            <person name="Vincent D."/>
            <person name="Weissenbach J."/>
            <person name="Amselem J."/>
            <person name="Quesneville H."/>
            <person name="Oliver R.P."/>
            <person name="Wincker P."/>
            <person name="Balesdent M.-H."/>
            <person name="Howlett B.J."/>
        </authorList>
    </citation>
    <scope>NUCLEOTIDE SEQUENCE [LARGE SCALE GENOMIC DNA]</scope>
    <source>
        <strain evidence="2">JN3 / isolate v23.1.3 / race Av1-4-5-6-7-8</strain>
    </source>
</reference>